<evidence type="ECO:0000313" key="3">
    <source>
        <dbReference type="Proteomes" id="UP001285441"/>
    </source>
</evidence>
<accession>A0AAE0K580</accession>
<name>A0AAE0K580_9PEZI</name>
<feature type="signal peptide" evidence="1">
    <location>
        <begin position="1"/>
        <end position="18"/>
    </location>
</feature>
<organism evidence="2 3">
    <name type="scientific">Podospora didyma</name>
    <dbReference type="NCBI Taxonomy" id="330526"/>
    <lineage>
        <taxon>Eukaryota</taxon>
        <taxon>Fungi</taxon>
        <taxon>Dikarya</taxon>
        <taxon>Ascomycota</taxon>
        <taxon>Pezizomycotina</taxon>
        <taxon>Sordariomycetes</taxon>
        <taxon>Sordariomycetidae</taxon>
        <taxon>Sordariales</taxon>
        <taxon>Podosporaceae</taxon>
        <taxon>Podospora</taxon>
    </lineage>
</organism>
<comment type="caution">
    <text evidence="2">The sequence shown here is derived from an EMBL/GenBank/DDBJ whole genome shotgun (WGS) entry which is preliminary data.</text>
</comment>
<dbReference type="AlphaFoldDB" id="A0AAE0K580"/>
<gene>
    <name evidence="2" type="ORF">B0H63DRAFT_528076</name>
</gene>
<evidence type="ECO:0000256" key="1">
    <source>
        <dbReference type="SAM" id="SignalP"/>
    </source>
</evidence>
<proteinExistence type="predicted"/>
<feature type="chain" id="PRO_5042095256" evidence="1">
    <location>
        <begin position="19"/>
        <end position="88"/>
    </location>
</feature>
<reference evidence="2" key="2">
    <citation type="submission" date="2023-06" db="EMBL/GenBank/DDBJ databases">
        <authorList>
            <consortium name="Lawrence Berkeley National Laboratory"/>
            <person name="Haridas S."/>
            <person name="Hensen N."/>
            <person name="Bonometti L."/>
            <person name="Westerberg I."/>
            <person name="Brannstrom I.O."/>
            <person name="Guillou S."/>
            <person name="Cros-Aarteil S."/>
            <person name="Calhoun S."/>
            <person name="Kuo A."/>
            <person name="Mondo S."/>
            <person name="Pangilinan J."/>
            <person name="Riley R."/>
            <person name="LaButti K."/>
            <person name="Andreopoulos B."/>
            <person name="Lipzen A."/>
            <person name="Chen C."/>
            <person name="Yanf M."/>
            <person name="Daum C."/>
            <person name="Ng V."/>
            <person name="Clum A."/>
            <person name="Steindorff A."/>
            <person name="Ohm R."/>
            <person name="Martin F."/>
            <person name="Silar P."/>
            <person name="Natvig D."/>
            <person name="Lalanne C."/>
            <person name="Gautier V."/>
            <person name="Ament-velasquez S.L."/>
            <person name="Kruys A."/>
            <person name="Hutchinson M.I."/>
            <person name="Powell A.J."/>
            <person name="Barry K."/>
            <person name="Miller A.N."/>
            <person name="Grigoriev I.V."/>
            <person name="Debuchy R."/>
            <person name="Gladieux P."/>
            <person name="Thoren M.H."/>
            <person name="Johannesson H."/>
        </authorList>
    </citation>
    <scope>NUCLEOTIDE SEQUENCE</scope>
    <source>
        <strain evidence="2">CBS 232.78</strain>
    </source>
</reference>
<keyword evidence="1" id="KW-0732">Signal</keyword>
<dbReference type="EMBL" id="JAULSW010000009">
    <property type="protein sequence ID" value="KAK3370353.1"/>
    <property type="molecule type" value="Genomic_DNA"/>
</dbReference>
<evidence type="ECO:0000313" key="2">
    <source>
        <dbReference type="EMBL" id="KAK3370353.1"/>
    </source>
</evidence>
<keyword evidence="3" id="KW-1185">Reference proteome</keyword>
<protein>
    <submittedName>
        <fullName evidence="2">Uncharacterized protein</fullName>
    </submittedName>
</protein>
<dbReference type="Proteomes" id="UP001285441">
    <property type="component" value="Unassembled WGS sequence"/>
</dbReference>
<sequence length="88" mass="9589">MKVSLMTLGLALLGSAWATPQAPRSDITARNAEVMKREDGTLFLLPRLESVENMKRQGCKECPCSGWDPNSCCCPKGVNCCNHCNTCP</sequence>
<reference evidence="2" key="1">
    <citation type="journal article" date="2023" name="Mol. Phylogenet. Evol.">
        <title>Genome-scale phylogeny and comparative genomics of the fungal order Sordariales.</title>
        <authorList>
            <person name="Hensen N."/>
            <person name="Bonometti L."/>
            <person name="Westerberg I."/>
            <person name="Brannstrom I.O."/>
            <person name="Guillou S."/>
            <person name="Cros-Aarteil S."/>
            <person name="Calhoun S."/>
            <person name="Haridas S."/>
            <person name="Kuo A."/>
            <person name="Mondo S."/>
            <person name="Pangilinan J."/>
            <person name="Riley R."/>
            <person name="LaButti K."/>
            <person name="Andreopoulos B."/>
            <person name="Lipzen A."/>
            <person name="Chen C."/>
            <person name="Yan M."/>
            <person name="Daum C."/>
            <person name="Ng V."/>
            <person name="Clum A."/>
            <person name="Steindorff A."/>
            <person name="Ohm R.A."/>
            <person name="Martin F."/>
            <person name="Silar P."/>
            <person name="Natvig D.O."/>
            <person name="Lalanne C."/>
            <person name="Gautier V."/>
            <person name="Ament-Velasquez S.L."/>
            <person name="Kruys A."/>
            <person name="Hutchinson M.I."/>
            <person name="Powell A.J."/>
            <person name="Barry K."/>
            <person name="Miller A.N."/>
            <person name="Grigoriev I.V."/>
            <person name="Debuchy R."/>
            <person name="Gladieux P."/>
            <person name="Hiltunen Thoren M."/>
            <person name="Johannesson H."/>
        </authorList>
    </citation>
    <scope>NUCLEOTIDE SEQUENCE</scope>
    <source>
        <strain evidence="2">CBS 232.78</strain>
    </source>
</reference>